<dbReference type="GO" id="GO:0031471">
    <property type="term" value="C:ethanolamine degradation polyhedral organelle"/>
    <property type="evidence" value="ECO:0007669"/>
    <property type="project" value="UniProtKB-UniRule"/>
</dbReference>
<dbReference type="Gene3D" id="3.40.50.11240">
    <property type="entry name" value="Ethanolamine ammonia-lyase light chain (EutC)"/>
    <property type="match status" value="1"/>
</dbReference>
<dbReference type="OrthoDB" id="114248at2"/>
<dbReference type="GO" id="GO:0009350">
    <property type="term" value="C:ethanolamine ammonia-lyase complex"/>
    <property type="evidence" value="ECO:0007669"/>
    <property type="project" value="UniProtKB-UniRule"/>
</dbReference>
<accession>A0A553GZP2</accession>
<comment type="subunit">
    <text evidence="5">The basic unit is a heterodimer which dimerizes to form tetramers. The heterotetramers trimerize; 6 large subunits form a core ring with 6 small subunits projecting outwards.</text>
</comment>
<dbReference type="NCBIfam" id="NF003971">
    <property type="entry name" value="PRK05465.1"/>
    <property type="match status" value="1"/>
</dbReference>
<dbReference type="InterPro" id="IPR042251">
    <property type="entry name" value="EutC_C"/>
</dbReference>
<keyword evidence="7" id="KW-1185">Reference proteome</keyword>
<dbReference type="AlphaFoldDB" id="A0A553GZP2"/>
<dbReference type="EMBL" id="VJOY01000006">
    <property type="protein sequence ID" value="TRX74959.1"/>
    <property type="molecule type" value="Genomic_DNA"/>
</dbReference>
<dbReference type="Gene3D" id="1.10.30.40">
    <property type="entry name" value="Ethanolamine ammonia-lyase light chain (EutC), N-terminal domain"/>
    <property type="match status" value="1"/>
</dbReference>
<keyword evidence="4 5" id="KW-1283">Bacterial microcompartment</keyword>
<feature type="binding site" evidence="5">
    <location>
        <position position="181"/>
    </location>
    <ligand>
        <name>adenosylcob(III)alamin</name>
        <dbReference type="ChEBI" id="CHEBI:18408"/>
    </ligand>
</feature>
<evidence type="ECO:0000256" key="2">
    <source>
        <dbReference type="ARBA" id="ARBA00023239"/>
    </source>
</evidence>
<dbReference type="RefSeq" id="WP_143488261.1">
    <property type="nucleotide sequence ID" value="NZ_VJOY01000006.1"/>
</dbReference>
<dbReference type="InterPro" id="IPR009246">
    <property type="entry name" value="EutC"/>
</dbReference>
<feature type="binding site" evidence="5">
    <location>
        <position position="210"/>
    </location>
    <ligand>
        <name>adenosylcob(III)alamin</name>
        <dbReference type="ChEBI" id="CHEBI:18408"/>
    </ligand>
</feature>
<evidence type="ECO:0000256" key="4">
    <source>
        <dbReference type="ARBA" id="ARBA00024446"/>
    </source>
</evidence>
<evidence type="ECO:0000256" key="3">
    <source>
        <dbReference type="ARBA" id="ARBA00023285"/>
    </source>
</evidence>
<dbReference type="PANTHER" id="PTHR39330:SF1">
    <property type="entry name" value="ETHANOLAMINE AMMONIA-LYASE SMALL SUBUNIT"/>
    <property type="match status" value="1"/>
</dbReference>
<dbReference type="Pfam" id="PF05985">
    <property type="entry name" value="EutC"/>
    <property type="match status" value="1"/>
</dbReference>
<feature type="binding site" evidence="5">
    <location>
        <position position="160"/>
    </location>
    <ligand>
        <name>adenosylcob(III)alamin</name>
        <dbReference type="ChEBI" id="CHEBI:18408"/>
    </ligand>
</feature>
<organism evidence="6 7">
    <name type="scientific">Pseudomonas mangiferae</name>
    <dbReference type="NCBI Taxonomy" id="2593654"/>
    <lineage>
        <taxon>Bacteria</taxon>
        <taxon>Pseudomonadati</taxon>
        <taxon>Pseudomonadota</taxon>
        <taxon>Gammaproteobacteria</taxon>
        <taxon>Pseudomonadales</taxon>
        <taxon>Pseudomonadaceae</taxon>
        <taxon>Pseudomonas</taxon>
    </lineage>
</organism>
<dbReference type="UniPathway" id="UPA00560"/>
<sequence>MNESSSHTDLVQANPWDELRAHTSARIALGRVGASLPTAEVLRFGLAHAQARDAVHRPLDFEALDSELHEAGFHTLRVKSDATDRPVYLLRPDLGRRLDDGCRLRLLQEPSAPALAVVIADGLSSSAVQRHALPLLEAFRTRFDADWAKVPVVLAEQGRVALGDGIGEALRARLVVLLIGERPGLSSPDSLGLYLTCQPRVGRMDSERNCISNVRPEGLPYDQAATKLAYLAREALRLNLSGVALKDDSGLQVIGEAGGSRPRVEGTVPDAQ</sequence>
<comment type="catalytic activity">
    <reaction evidence="5">
        <text>ethanolamine = acetaldehyde + NH4(+)</text>
        <dbReference type="Rhea" id="RHEA:15313"/>
        <dbReference type="ChEBI" id="CHEBI:15343"/>
        <dbReference type="ChEBI" id="CHEBI:28938"/>
        <dbReference type="ChEBI" id="CHEBI:57603"/>
        <dbReference type="EC" id="4.3.1.7"/>
    </reaction>
</comment>
<comment type="cofactor">
    <cofactor evidence="5">
        <name>adenosylcob(III)alamin</name>
        <dbReference type="ChEBI" id="CHEBI:18408"/>
    </cofactor>
    <text evidence="5">Binds between the large and small subunits.</text>
</comment>
<dbReference type="Proteomes" id="UP000315235">
    <property type="component" value="Unassembled WGS sequence"/>
</dbReference>
<comment type="pathway">
    <text evidence="5">Amine and polyamine degradation; ethanolamine degradation.</text>
</comment>
<gene>
    <name evidence="5" type="primary">eutC</name>
    <name evidence="6" type="ORF">FM069_10555</name>
</gene>
<protein>
    <recommendedName>
        <fullName evidence="5">Ethanolamine ammonia-lyase small subunit</fullName>
        <shortName evidence="5">EAL small subunit</shortName>
        <ecNumber evidence="5">4.3.1.7</ecNumber>
    </recommendedName>
</protein>
<dbReference type="EC" id="4.3.1.7" evidence="5"/>
<dbReference type="HAMAP" id="MF_00601">
    <property type="entry name" value="EutC"/>
    <property type="match status" value="1"/>
</dbReference>
<dbReference type="GO" id="GO:0046336">
    <property type="term" value="P:ethanolamine catabolic process"/>
    <property type="evidence" value="ECO:0007669"/>
    <property type="project" value="UniProtKB-UniRule"/>
</dbReference>
<dbReference type="PIRSF" id="PIRSF018982">
    <property type="entry name" value="EutC"/>
    <property type="match status" value="1"/>
</dbReference>
<keyword evidence="2 5" id="KW-0456">Lyase</keyword>
<evidence type="ECO:0000256" key="1">
    <source>
        <dbReference type="ARBA" id="ARBA00022628"/>
    </source>
</evidence>
<comment type="function">
    <text evidence="5">Catalyzes the deamination of various vicinal amino-alcohols to oxo compounds. Allows this organism to utilize ethanolamine as the sole source of nitrogen and carbon in the presence of external vitamin B12.</text>
</comment>
<evidence type="ECO:0000313" key="7">
    <source>
        <dbReference type="Proteomes" id="UP000315235"/>
    </source>
</evidence>
<comment type="caution">
    <text evidence="6">The sequence shown here is derived from an EMBL/GenBank/DDBJ whole genome shotgun (WGS) entry which is preliminary data.</text>
</comment>
<comment type="subcellular location">
    <subcellularLocation>
        <location evidence="5">Bacterial microcompartment</location>
    </subcellularLocation>
</comment>
<dbReference type="PANTHER" id="PTHR39330">
    <property type="entry name" value="ETHANOLAMINE AMMONIA-LYASE LIGHT CHAIN"/>
    <property type="match status" value="1"/>
</dbReference>
<name>A0A553GZP2_9PSED</name>
<reference evidence="6 7" key="1">
    <citation type="submission" date="2019-07" db="EMBL/GenBank/DDBJ databases">
        <title>Pseudomonas mangiferae sp. nov., isolated from bark of mango tree in Thailand.</title>
        <authorList>
            <person name="Srisuk N."/>
            <person name="Anurat P."/>
        </authorList>
    </citation>
    <scope>NUCLEOTIDE SEQUENCE [LARGE SCALE GENOMIC DNA]</scope>
    <source>
        <strain evidence="6 7">DMKU_BBB3-04</strain>
    </source>
</reference>
<proteinExistence type="inferred from homology"/>
<evidence type="ECO:0000313" key="6">
    <source>
        <dbReference type="EMBL" id="TRX74959.1"/>
    </source>
</evidence>
<dbReference type="GO" id="GO:0031419">
    <property type="term" value="F:cobalamin binding"/>
    <property type="evidence" value="ECO:0007669"/>
    <property type="project" value="UniProtKB-UniRule"/>
</dbReference>
<keyword evidence="3 5" id="KW-0170">Cobalt</keyword>
<dbReference type="InterPro" id="IPR042255">
    <property type="entry name" value="EutC_N"/>
</dbReference>
<evidence type="ECO:0000256" key="5">
    <source>
        <dbReference type="HAMAP-Rule" id="MF_00601"/>
    </source>
</evidence>
<comment type="similarity">
    <text evidence="5">Belongs to the EutC family.</text>
</comment>
<keyword evidence="1 5" id="KW-0846">Cobalamin</keyword>
<dbReference type="GO" id="GO:0006520">
    <property type="term" value="P:amino acid metabolic process"/>
    <property type="evidence" value="ECO:0007669"/>
    <property type="project" value="InterPro"/>
</dbReference>
<dbReference type="GO" id="GO:0008851">
    <property type="term" value="F:ethanolamine ammonia-lyase activity"/>
    <property type="evidence" value="ECO:0007669"/>
    <property type="project" value="UniProtKB-UniRule"/>
</dbReference>